<sequence>MNGLKNEILNKIVKNDSIVIARHVRPDPDAVGSQLGLKTMILNQFPSKKVFTVGEDVDSLSFIGKMDSVDEATLKESLHIILDTSNYDRIDHPNKELIGESIKIDHHPIVEQYGELNYVDTKCSSTCEVLMTLFDYWDFNHFDYSKTLAKYLYIGMVGDTGRFMYNNTTSQTLNFAGKLLESGLDHQQLLNEMYEKPFGQLKLQSFFIENIKLYRNHIAYVQLTEEQMKSHQFDPKESSQYVNIMSGIEGVKIWVLFTELRDEGIIRVNIRSKDVVINTVAEAFNGGGHPQASGATIYNFEEVNHVLNQLNDALEEHS</sequence>
<dbReference type="Pfam" id="PF02272">
    <property type="entry name" value="DHHA1"/>
    <property type="match status" value="1"/>
</dbReference>
<dbReference type="PANTHER" id="PTHR47618:SF1">
    <property type="entry name" value="BIFUNCTIONAL OLIGORIBONUCLEASE AND PAP PHOSPHATASE NRNA"/>
    <property type="match status" value="1"/>
</dbReference>
<dbReference type="Gene3D" id="3.10.310.30">
    <property type="match status" value="1"/>
</dbReference>
<dbReference type="InterPro" id="IPR003156">
    <property type="entry name" value="DHHA1_dom"/>
</dbReference>
<feature type="domain" description="DHHA1" evidence="2">
    <location>
        <begin position="230"/>
        <end position="315"/>
    </location>
</feature>
<dbReference type="Pfam" id="PF01368">
    <property type="entry name" value="DHH"/>
    <property type="match status" value="1"/>
</dbReference>
<keyword evidence="4" id="KW-1185">Reference proteome</keyword>
<dbReference type="RefSeq" id="WP_123807298.1">
    <property type="nucleotide sequence ID" value="NZ_RKRK01000002.1"/>
</dbReference>
<name>A0A3N5BJ81_9BACL</name>
<evidence type="ECO:0000259" key="1">
    <source>
        <dbReference type="Pfam" id="PF01368"/>
    </source>
</evidence>
<dbReference type="EMBL" id="RKRK01000002">
    <property type="protein sequence ID" value="RPF57717.1"/>
    <property type="molecule type" value="Genomic_DNA"/>
</dbReference>
<evidence type="ECO:0000313" key="4">
    <source>
        <dbReference type="Proteomes" id="UP000277108"/>
    </source>
</evidence>
<dbReference type="Gene3D" id="3.90.1640.10">
    <property type="entry name" value="inorganic pyrophosphatase (n-terminal core)"/>
    <property type="match status" value="1"/>
</dbReference>
<dbReference type="PANTHER" id="PTHR47618">
    <property type="entry name" value="BIFUNCTIONAL OLIGORIBONUCLEASE AND PAP PHOSPHATASE NRNA"/>
    <property type="match status" value="1"/>
</dbReference>
<dbReference type="GO" id="GO:0003676">
    <property type="term" value="F:nucleic acid binding"/>
    <property type="evidence" value="ECO:0007669"/>
    <property type="project" value="InterPro"/>
</dbReference>
<dbReference type="AlphaFoldDB" id="A0A3N5BJ81"/>
<proteinExistence type="predicted"/>
<dbReference type="Proteomes" id="UP000277108">
    <property type="component" value="Unassembled WGS sequence"/>
</dbReference>
<evidence type="ECO:0000259" key="2">
    <source>
        <dbReference type="Pfam" id="PF02272"/>
    </source>
</evidence>
<dbReference type="InterPro" id="IPR051319">
    <property type="entry name" value="Oligoribo/pAp-PDE_c-di-AMP_PDE"/>
</dbReference>
<feature type="domain" description="DDH" evidence="1">
    <location>
        <begin position="17"/>
        <end position="156"/>
    </location>
</feature>
<comment type="caution">
    <text evidence="3">The sequence shown here is derived from an EMBL/GenBank/DDBJ whole genome shotgun (WGS) entry which is preliminary data.</text>
</comment>
<accession>A0A3N5BJ81</accession>
<dbReference type="OrthoDB" id="9803668at2"/>
<reference evidence="3 4" key="1">
    <citation type="submission" date="2018-11" db="EMBL/GenBank/DDBJ databases">
        <title>Genomic Encyclopedia of Type Strains, Phase IV (KMG-IV): sequencing the most valuable type-strain genomes for metagenomic binning, comparative biology and taxonomic classification.</title>
        <authorList>
            <person name="Goeker M."/>
        </authorList>
    </citation>
    <scope>NUCLEOTIDE SEQUENCE [LARGE SCALE GENOMIC DNA]</scope>
    <source>
        <strain evidence="3 4">DSM 29158</strain>
    </source>
</reference>
<gene>
    <name evidence="3" type="ORF">EDD62_0348</name>
</gene>
<dbReference type="SUPFAM" id="SSF64182">
    <property type="entry name" value="DHH phosphoesterases"/>
    <property type="match status" value="1"/>
</dbReference>
<protein>
    <submittedName>
        <fullName evidence="3">Phosphoesterase RecJ-like protein</fullName>
    </submittedName>
</protein>
<dbReference type="InterPro" id="IPR038763">
    <property type="entry name" value="DHH_sf"/>
</dbReference>
<organism evidence="3 4">
    <name type="scientific">Abyssicoccus albus</name>
    <dbReference type="NCBI Taxonomy" id="1817405"/>
    <lineage>
        <taxon>Bacteria</taxon>
        <taxon>Bacillati</taxon>
        <taxon>Bacillota</taxon>
        <taxon>Bacilli</taxon>
        <taxon>Bacillales</taxon>
        <taxon>Abyssicoccaceae</taxon>
    </lineage>
</organism>
<evidence type="ECO:0000313" key="3">
    <source>
        <dbReference type="EMBL" id="RPF57717.1"/>
    </source>
</evidence>
<dbReference type="InterPro" id="IPR001667">
    <property type="entry name" value="DDH_dom"/>
</dbReference>